<protein>
    <recommendedName>
        <fullName evidence="1">Reverse transcriptase zinc-binding domain-containing protein</fullName>
    </recommendedName>
</protein>
<dbReference type="EMBL" id="JBBPBK010000002">
    <property type="protein sequence ID" value="KAK9290816.1"/>
    <property type="molecule type" value="Genomic_DNA"/>
</dbReference>
<name>A0AAP0X4Y3_LIQFO</name>
<dbReference type="PANTHER" id="PTHR36617">
    <property type="entry name" value="PROTEIN, PUTATIVE-RELATED"/>
    <property type="match status" value="1"/>
</dbReference>
<dbReference type="Pfam" id="PF13966">
    <property type="entry name" value="zf-RVT"/>
    <property type="match status" value="1"/>
</dbReference>
<feature type="domain" description="Reverse transcriptase zinc-binding" evidence="1">
    <location>
        <begin position="96"/>
        <end position="186"/>
    </location>
</feature>
<comment type="caution">
    <text evidence="2">The sequence shown here is derived from an EMBL/GenBank/DDBJ whole genome shotgun (WGS) entry which is preliminary data.</text>
</comment>
<evidence type="ECO:0000313" key="2">
    <source>
        <dbReference type="EMBL" id="KAK9290816.1"/>
    </source>
</evidence>
<sequence length="204" mass="23823">MCKGACYLIGEGRSIDIWKDPWVPFAHKFRPLPRGERRVGVNLVSDFILFPEYCWDISKIRQVFEPDDVNHILSIQLSPNSGDDRLAWIPNASGKFSVKSAYLTECESRFILNGPCSSKVWKALWKVNIHERYKLFLWKLYWNILSVRAVINSRFPIPDVLCLLCKLEVETARHVFLECNLVEFLWWSSSWALRIDAFAHLVPH</sequence>
<evidence type="ECO:0000313" key="3">
    <source>
        <dbReference type="Proteomes" id="UP001415857"/>
    </source>
</evidence>
<evidence type="ECO:0000259" key="1">
    <source>
        <dbReference type="Pfam" id="PF13966"/>
    </source>
</evidence>
<accession>A0AAP0X4Y3</accession>
<dbReference type="Proteomes" id="UP001415857">
    <property type="component" value="Unassembled WGS sequence"/>
</dbReference>
<reference evidence="2 3" key="1">
    <citation type="journal article" date="2024" name="Plant J.">
        <title>Genome sequences and population genomics reveal climatic adaptation and genomic divergence between two closely related sweetgum species.</title>
        <authorList>
            <person name="Xu W.Q."/>
            <person name="Ren C.Q."/>
            <person name="Zhang X.Y."/>
            <person name="Comes H.P."/>
            <person name="Liu X.H."/>
            <person name="Li Y.G."/>
            <person name="Kettle C.J."/>
            <person name="Jalonen R."/>
            <person name="Gaisberger H."/>
            <person name="Ma Y.Z."/>
            <person name="Qiu Y.X."/>
        </authorList>
    </citation>
    <scope>NUCLEOTIDE SEQUENCE [LARGE SCALE GENOMIC DNA]</scope>
    <source>
        <strain evidence="2">Hangzhou</strain>
    </source>
</reference>
<dbReference type="InterPro" id="IPR026960">
    <property type="entry name" value="RVT-Znf"/>
</dbReference>
<proteinExistence type="predicted"/>
<dbReference type="AlphaFoldDB" id="A0AAP0X4Y3"/>
<keyword evidence="3" id="KW-1185">Reference proteome</keyword>
<dbReference type="PANTHER" id="PTHR36617:SF5">
    <property type="entry name" value="OS05G0421675 PROTEIN"/>
    <property type="match status" value="1"/>
</dbReference>
<organism evidence="2 3">
    <name type="scientific">Liquidambar formosana</name>
    <name type="common">Formosan gum</name>
    <dbReference type="NCBI Taxonomy" id="63359"/>
    <lineage>
        <taxon>Eukaryota</taxon>
        <taxon>Viridiplantae</taxon>
        <taxon>Streptophyta</taxon>
        <taxon>Embryophyta</taxon>
        <taxon>Tracheophyta</taxon>
        <taxon>Spermatophyta</taxon>
        <taxon>Magnoliopsida</taxon>
        <taxon>eudicotyledons</taxon>
        <taxon>Gunneridae</taxon>
        <taxon>Pentapetalae</taxon>
        <taxon>Saxifragales</taxon>
        <taxon>Altingiaceae</taxon>
        <taxon>Liquidambar</taxon>
    </lineage>
</organism>
<gene>
    <name evidence="2" type="ORF">L1049_008994</name>
</gene>